<dbReference type="InterPro" id="IPR027417">
    <property type="entry name" value="P-loop_NTPase"/>
</dbReference>
<dbReference type="PROSITE" id="PS50043">
    <property type="entry name" value="HTH_LUXR_2"/>
    <property type="match status" value="1"/>
</dbReference>
<reference evidence="5" key="1">
    <citation type="journal article" date="2019" name="Int. J. Syst. Evol. Microbiol.">
        <title>The Global Catalogue of Microorganisms (GCM) 10K type strain sequencing project: providing services to taxonomists for standard genome sequencing and annotation.</title>
        <authorList>
            <consortium name="The Broad Institute Genomics Platform"/>
            <consortium name="The Broad Institute Genome Sequencing Center for Infectious Disease"/>
            <person name="Wu L."/>
            <person name="Ma J."/>
        </authorList>
    </citation>
    <scope>NUCLEOTIDE SEQUENCE [LARGE SCALE GENOMIC DNA]</scope>
    <source>
        <strain evidence="5">JCM 18055</strain>
    </source>
</reference>
<dbReference type="CDD" id="cd06170">
    <property type="entry name" value="LuxR_C_like"/>
    <property type="match status" value="1"/>
</dbReference>
<dbReference type="InterPro" id="IPR041664">
    <property type="entry name" value="AAA_16"/>
</dbReference>
<dbReference type="InterPro" id="IPR016032">
    <property type="entry name" value="Sig_transdc_resp-reg_C-effctor"/>
</dbReference>
<dbReference type="Gene3D" id="1.10.10.10">
    <property type="entry name" value="Winged helix-like DNA-binding domain superfamily/Winged helix DNA-binding domain"/>
    <property type="match status" value="1"/>
</dbReference>
<dbReference type="Pfam" id="PF13191">
    <property type="entry name" value="AAA_16"/>
    <property type="match status" value="1"/>
</dbReference>
<dbReference type="InterPro" id="IPR011990">
    <property type="entry name" value="TPR-like_helical_dom_sf"/>
</dbReference>
<keyword evidence="2" id="KW-0067">ATP-binding</keyword>
<dbReference type="SMART" id="SM00421">
    <property type="entry name" value="HTH_LUXR"/>
    <property type="match status" value="1"/>
</dbReference>
<organism evidence="4 5">
    <name type="scientific">Pseudonocardia yuanmonensis</name>
    <dbReference type="NCBI Taxonomy" id="1095914"/>
    <lineage>
        <taxon>Bacteria</taxon>
        <taxon>Bacillati</taxon>
        <taxon>Actinomycetota</taxon>
        <taxon>Actinomycetes</taxon>
        <taxon>Pseudonocardiales</taxon>
        <taxon>Pseudonocardiaceae</taxon>
        <taxon>Pseudonocardia</taxon>
    </lineage>
</organism>
<sequence>MQTVVRSPVLVGRAAELAEIRRLVATTAAGGGGSVAVVGEAGIGKTRLLDEIASAATTAGLTVLTGRAVPGGGVFRPLAEAVLPRLDDPAGDGDAVRPYRAALERLRSGTGPESGPGAPDQAVVLGEGLRRLLRVVAPGGCVLRLEDLHWADRDTLATVASLTGAGPGLLVAVSSRPGPAATRLATAPGLRVLELRPLDPAGVAALVAACRDGSPPSDDEVAALHARSEGLPFVVEEMLAAPARAVPPTFAALVEGRLDALAPAARRAVEAAAVLGPVPDWQVLGPVAGLGEDEVGEALRGGVREGLLAREAGAGRAELRWPHALTREAVLAALLPAERARLAARAAEVLAAAGGGPAAAALFAEAGRSDRAAALYLREARAEVARGALRAAVDHLDAAERAGPGPPLDTEVLRERIRVLTLTGRAHEALDLGAARLSGVTGDRHADLCLDLARTAVVAGRWTVADDFVERAGRPDDPRSAVLRADAAFGAGRVDEAAELAARAVERAERARAPESLCEALGVLARTRWRTDLAATSAAFRRAAQVAAEHGLVPWRVTALFGAGMMEALDGDEHPTLELACTLTRDVGMLAHLASAEIILADVALMTDGPDAGEVHSRRALDTALRLHLPALTDIGRIQTAAALAARGDAIGAEALLADVLEPSPGNRATTALARGVGALVEHDLPRAAREFDAEIDRVLEDRATPLLAPVGAWLLVHAVLDGGERARAQLTTHPSGLSRSIRAALAYADAVAAGRAGRAAEAAEARVRGDELLGRRAWWRRLLHPMVLECAVRDGWDDPVPVLRADLAAHEAAGAELQARTCRDLLRAAGAPTRGRHGTTVPAGLREKGVTRREYEVLVLVGRGLTNPEIAQRLVLSRRTVETHVANLLAKTGAARRTELHRWAGGQTR</sequence>
<evidence type="ECO:0000256" key="2">
    <source>
        <dbReference type="ARBA" id="ARBA00022840"/>
    </source>
</evidence>
<dbReference type="InterPro" id="IPR036388">
    <property type="entry name" value="WH-like_DNA-bd_sf"/>
</dbReference>
<evidence type="ECO:0000259" key="3">
    <source>
        <dbReference type="PROSITE" id="PS50043"/>
    </source>
</evidence>
<feature type="domain" description="HTH luxR-type" evidence="3">
    <location>
        <begin position="844"/>
        <end position="909"/>
    </location>
</feature>
<name>A0ABP8XC54_9PSEU</name>
<dbReference type="PANTHER" id="PTHR16305:SF35">
    <property type="entry name" value="TRANSCRIPTIONAL ACTIVATOR DOMAIN"/>
    <property type="match status" value="1"/>
</dbReference>
<dbReference type="SUPFAM" id="SSF52540">
    <property type="entry name" value="P-loop containing nucleoside triphosphate hydrolases"/>
    <property type="match status" value="1"/>
</dbReference>
<dbReference type="Proteomes" id="UP001500325">
    <property type="component" value="Unassembled WGS sequence"/>
</dbReference>
<dbReference type="PANTHER" id="PTHR16305">
    <property type="entry name" value="TESTICULAR SOLUBLE ADENYLYL CYCLASE"/>
    <property type="match status" value="1"/>
</dbReference>
<evidence type="ECO:0000313" key="4">
    <source>
        <dbReference type="EMBL" id="GAA4704670.1"/>
    </source>
</evidence>
<protein>
    <recommendedName>
        <fullName evidence="3">HTH luxR-type domain-containing protein</fullName>
    </recommendedName>
</protein>
<gene>
    <name evidence="4" type="ORF">GCM10023215_50510</name>
</gene>
<accession>A0ABP8XC54</accession>
<dbReference type="SUPFAM" id="SSF46894">
    <property type="entry name" value="C-terminal effector domain of the bipartite response regulators"/>
    <property type="match status" value="1"/>
</dbReference>
<evidence type="ECO:0000313" key="5">
    <source>
        <dbReference type="Proteomes" id="UP001500325"/>
    </source>
</evidence>
<dbReference type="Pfam" id="PF00196">
    <property type="entry name" value="GerE"/>
    <property type="match status" value="1"/>
</dbReference>
<dbReference type="RefSeq" id="WP_345383241.1">
    <property type="nucleotide sequence ID" value="NZ_BAABIC010000020.1"/>
</dbReference>
<dbReference type="Gene3D" id="1.25.40.10">
    <property type="entry name" value="Tetratricopeptide repeat domain"/>
    <property type="match status" value="1"/>
</dbReference>
<dbReference type="EMBL" id="BAABIC010000020">
    <property type="protein sequence ID" value="GAA4704670.1"/>
    <property type="molecule type" value="Genomic_DNA"/>
</dbReference>
<dbReference type="PROSITE" id="PS00622">
    <property type="entry name" value="HTH_LUXR_1"/>
    <property type="match status" value="1"/>
</dbReference>
<keyword evidence="1" id="KW-0547">Nucleotide-binding</keyword>
<proteinExistence type="predicted"/>
<dbReference type="PRINTS" id="PR00038">
    <property type="entry name" value="HTHLUXR"/>
</dbReference>
<evidence type="ECO:0000256" key="1">
    <source>
        <dbReference type="ARBA" id="ARBA00022741"/>
    </source>
</evidence>
<comment type="caution">
    <text evidence="4">The sequence shown here is derived from an EMBL/GenBank/DDBJ whole genome shotgun (WGS) entry which is preliminary data.</text>
</comment>
<dbReference type="InterPro" id="IPR000792">
    <property type="entry name" value="Tscrpt_reg_LuxR_C"/>
</dbReference>
<keyword evidence="5" id="KW-1185">Reference proteome</keyword>